<dbReference type="AlphaFoldDB" id="A0A951UTN4"/>
<keyword evidence="1" id="KW-1133">Transmembrane helix</keyword>
<evidence type="ECO:0000313" key="2">
    <source>
        <dbReference type="EMBL" id="MBW4668922.1"/>
    </source>
</evidence>
<evidence type="ECO:0000313" key="3">
    <source>
        <dbReference type="Proteomes" id="UP000729701"/>
    </source>
</evidence>
<comment type="caution">
    <text evidence="2">The sequence shown here is derived from an EMBL/GenBank/DDBJ whole genome shotgun (WGS) entry which is preliminary data.</text>
</comment>
<keyword evidence="1" id="KW-0472">Membrane</keyword>
<feature type="transmembrane region" description="Helical" evidence="1">
    <location>
        <begin position="20"/>
        <end position="39"/>
    </location>
</feature>
<sequence length="75" mass="8596">MTTNQYSSLFRLAVKCMKYFFLGIFGFAVVYFLSVGLNLPKVFAFLLPFMTTWVLNLGIIVLCLMLVAIIFESLR</sequence>
<feature type="transmembrane region" description="Helical" evidence="1">
    <location>
        <begin position="45"/>
        <end position="71"/>
    </location>
</feature>
<keyword evidence="1" id="KW-0812">Transmembrane</keyword>
<dbReference type="EMBL" id="JAHHGZ010000016">
    <property type="protein sequence ID" value="MBW4668922.1"/>
    <property type="molecule type" value="Genomic_DNA"/>
</dbReference>
<reference evidence="2" key="2">
    <citation type="journal article" date="2022" name="Microbiol. Resour. Announc.">
        <title>Metagenome Sequencing to Explore Phylogenomics of Terrestrial Cyanobacteria.</title>
        <authorList>
            <person name="Ward R.D."/>
            <person name="Stajich J.E."/>
            <person name="Johansen J.R."/>
            <person name="Huntemann M."/>
            <person name="Clum A."/>
            <person name="Foster B."/>
            <person name="Foster B."/>
            <person name="Roux S."/>
            <person name="Palaniappan K."/>
            <person name="Varghese N."/>
            <person name="Mukherjee S."/>
            <person name="Reddy T.B.K."/>
            <person name="Daum C."/>
            <person name="Copeland A."/>
            <person name="Chen I.A."/>
            <person name="Ivanova N.N."/>
            <person name="Kyrpides N.C."/>
            <person name="Shapiro N."/>
            <person name="Eloe-Fadrosh E.A."/>
            <person name="Pietrasiak N."/>
        </authorList>
    </citation>
    <scope>NUCLEOTIDE SEQUENCE</scope>
    <source>
        <strain evidence="2">GSE-NOS-MK-12-04C</strain>
    </source>
</reference>
<name>A0A951UTN4_9CYAN</name>
<organism evidence="2 3">
    <name type="scientific">Cyanomargarita calcarea GSE-NOS-MK-12-04C</name>
    <dbReference type="NCBI Taxonomy" id="2839659"/>
    <lineage>
        <taxon>Bacteria</taxon>
        <taxon>Bacillati</taxon>
        <taxon>Cyanobacteriota</taxon>
        <taxon>Cyanophyceae</taxon>
        <taxon>Nostocales</taxon>
        <taxon>Cyanomargaritaceae</taxon>
        <taxon>Cyanomargarita</taxon>
    </lineage>
</organism>
<dbReference type="Proteomes" id="UP000729701">
    <property type="component" value="Unassembled WGS sequence"/>
</dbReference>
<evidence type="ECO:0000256" key="1">
    <source>
        <dbReference type="SAM" id="Phobius"/>
    </source>
</evidence>
<gene>
    <name evidence="2" type="ORF">KME60_16240</name>
</gene>
<reference evidence="2" key="1">
    <citation type="submission" date="2021-05" db="EMBL/GenBank/DDBJ databases">
        <authorList>
            <person name="Pietrasiak N."/>
            <person name="Ward R."/>
            <person name="Stajich J.E."/>
            <person name="Kurbessoian T."/>
        </authorList>
    </citation>
    <scope>NUCLEOTIDE SEQUENCE</scope>
    <source>
        <strain evidence="2">GSE-NOS-MK-12-04C</strain>
    </source>
</reference>
<protein>
    <submittedName>
        <fullName evidence="2">Uncharacterized protein</fullName>
    </submittedName>
</protein>
<proteinExistence type="predicted"/>
<accession>A0A951UTN4</accession>